<comment type="caution">
    <text evidence="6">The sequence shown here is derived from an EMBL/GenBank/DDBJ whole genome shotgun (WGS) entry which is preliminary data.</text>
</comment>
<dbReference type="GO" id="GO:0003993">
    <property type="term" value="F:acid phosphatase activity"/>
    <property type="evidence" value="ECO:0007669"/>
    <property type="project" value="UniProtKB-EC"/>
</dbReference>
<comment type="similarity">
    <text evidence="4">Belongs to the metallophosphoesterase superfamily. Purple acid phosphatase family.</text>
</comment>
<keyword evidence="4" id="KW-0378">Hydrolase</keyword>
<feature type="domain" description="Calcineurin-like phosphoesterase" evidence="5">
    <location>
        <begin position="323"/>
        <end position="546"/>
    </location>
</feature>
<evidence type="ECO:0000259" key="5">
    <source>
        <dbReference type="Pfam" id="PF00149"/>
    </source>
</evidence>
<dbReference type="EMBL" id="JABANN010001110">
    <property type="protein sequence ID" value="KAF4651121.1"/>
    <property type="molecule type" value="Genomic_DNA"/>
</dbReference>
<dbReference type="EC" id="3.1.3.2" evidence="4"/>
<dbReference type="CDD" id="cd00839">
    <property type="entry name" value="MPP_PAPs"/>
    <property type="match status" value="1"/>
</dbReference>
<dbReference type="AlphaFoldDB" id="A0A7J6KX20"/>
<dbReference type="InterPro" id="IPR004843">
    <property type="entry name" value="Calcineurin-like_PHP"/>
</dbReference>
<comment type="subunit">
    <text evidence="1">Homodimer.</text>
</comment>
<dbReference type="PANTHER" id="PTHR45778">
    <property type="entry name" value="PURPLE ACID PHOSPHATASE-RELATED"/>
    <property type="match status" value="1"/>
</dbReference>
<name>A0A7J6KX20_PEROL</name>
<proteinExistence type="inferred from homology"/>
<dbReference type="Pfam" id="PF00149">
    <property type="entry name" value="Metallophos"/>
    <property type="match status" value="1"/>
</dbReference>
<dbReference type="InterPro" id="IPR008963">
    <property type="entry name" value="Purple_acid_Pase-like_N"/>
</dbReference>
<evidence type="ECO:0000256" key="2">
    <source>
        <dbReference type="ARBA" id="ARBA00022729"/>
    </source>
</evidence>
<dbReference type="InterPro" id="IPR029052">
    <property type="entry name" value="Metallo-depent_PP-like"/>
</dbReference>
<dbReference type="GO" id="GO:0046872">
    <property type="term" value="F:metal ion binding"/>
    <property type="evidence" value="ECO:0007669"/>
    <property type="project" value="InterPro"/>
</dbReference>
<accession>A0A7J6KX20</accession>
<reference evidence="6 7" key="1">
    <citation type="submission" date="2020-04" db="EMBL/GenBank/DDBJ databases">
        <title>Perkinsus olseni comparative genomics.</title>
        <authorList>
            <person name="Bogema D.R."/>
        </authorList>
    </citation>
    <scope>NUCLEOTIDE SEQUENCE [LARGE SCALE GENOMIC DNA]</scope>
    <source>
        <strain evidence="6">ATCC PRA-31</strain>
    </source>
</reference>
<dbReference type="Proteomes" id="UP000572268">
    <property type="component" value="Unassembled WGS sequence"/>
</dbReference>
<evidence type="ECO:0000256" key="3">
    <source>
        <dbReference type="ARBA" id="ARBA00023180"/>
    </source>
</evidence>
<organism evidence="6 7">
    <name type="scientific">Perkinsus olseni</name>
    <name type="common">Perkinsus atlanticus</name>
    <dbReference type="NCBI Taxonomy" id="32597"/>
    <lineage>
        <taxon>Eukaryota</taxon>
        <taxon>Sar</taxon>
        <taxon>Alveolata</taxon>
        <taxon>Perkinsozoa</taxon>
        <taxon>Perkinsea</taxon>
        <taxon>Perkinsida</taxon>
        <taxon>Perkinsidae</taxon>
        <taxon>Perkinsus</taxon>
    </lineage>
</organism>
<dbReference type="SUPFAM" id="SSF49363">
    <property type="entry name" value="Purple acid phosphatase, N-terminal domain"/>
    <property type="match status" value="1"/>
</dbReference>
<feature type="non-terminal residue" evidence="6">
    <location>
        <position position="624"/>
    </location>
</feature>
<protein>
    <recommendedName>
        <fullName evidence="4">Purple acid phosphatase</fullName>
        <ecNumber evidence="4">3.1.3.2</ecNumber>
    </recommendedName>
</protein>
<gene>
    <name evidence="6" type="ORF">FOL46_000546</name>
</gene>
<keyword evidence="2" id="KW-0732">Signal</keyword>
<dbReference type="InterPro" id="IPR041792">
    <property type="entry name" value="MPP_PAP"/>
</dbReference>
<keyword evidence="3" id="KW-0325">Glycoprotein</keyword>
<evidence type="ECO:0000313" key="7">
    <source>
        <dbReference type="Proteomes" id="UP000572268"/>
    </source>
</evidence>
<comment type="catalytic activity">
    <reaction evidence="4">
        <text>a phosphate monoester + H2O = an alcohol + phosphate</text>
        <dbReference type="Rhea" id="RHEA:15017"/>
        <dbReference type="ChEBI" id="CHEBI:15377"/>
        <dbReference type="ChEBI" id="CHEBI:30879"/>
        <dbReference type="ChEBI" id="CHEBI:43474"/>
        <dbReference type="ChEBI" id="CHEBI:67140"/>
        <dbReference type="EC" id="3.1.3.2"/>
    </reaction>
</comment>
<evidence type="ECO:0000256" key="4">
    <source>
        <dbReference type="RuleBase" id="RU361203"/>
    </source>
</evidence>
<evidence type="ECO:0000313" key="6">
    <source>
        <dbReference type="EMBL" id="KAF4651121.1"/>
    </source>
</evidence>
<dbReference type="SUPFAM" id="SSF56300">
    <property type="entry name" value="Metallo-dependent phosphatases"/>
    <property type="match status" value="1"/>
</dbReference>
<evidence type="ECO:0000256" key="1">
    <source>
        <dbReference type="ARBA" id="ARBA00011738"/>
    </source>
</evidence>
<dbReference type="Gene3D" id="3.60.21.10">
    <property type="match status" value="1"/>
</dbReference>
<sequence>HTGIDGWDTSKWLWRVLALVRPSPLTWRLDSILGSADQSCDGVQESLSYLFCCRVVFPPRLPTIKKVVAAVPLFIFLHLLAGCSSSPSRSTAHSGVPPSTVDPPANISGCHESHFGLSPTVLQHSYDPVKITLAEGQRPLAGDTIVFSPKDRPILSMFRIKLSALNESKGYELRPVNPRGGGYVVKYLTGDGDEVCSTDLTFTQGDDEPTQAHITVNGDDRLRVNWLSASSDRGQVYYQTLGSTAWTRYDETSDPRTYSEQDMCYAPANGQGYRNPGFFHSVMLSNVAQGGTVQIKTGNGTSRTFTTSPRLLAGNPLRHSVFLVGDLGTTGARMIGEAWGFGTLEFPAPAPDHVLSHMRKNDKIRLSIIYGDVAYASGFSTVWDQFGGEIENSTGMTRQLVTSVGNHEFVSFNNPSGWYPPFGNYKSPDSGGECGVPFTHRYPVGEGVEPKYWYSFDYGAVHYVMMSTVHDYLDGSAQHQWLENDLSSVNRTRTPWVIVTGHRPMYSSCPFDEYDGGIADALKANVAPLLQKYNVDLYFTGHLHRYARTAPINGTVHVLAGSGRFLDSGCSPRTMAHLEKALDVVGYVELDVVGRNELRGSFWGYNASLGDMTVQDTFSIERPQ</sequence>